<keyword evidence="4" id="KW-0732">Signal</keyword>
<dbReference type="InterPro" id="IPR050555">
    <property type="entry name" value="Bact_Solute-Bind_Prot2"/>
</dbReference>
<comment type="similarity">
    <text evidence="2">Belongs to the bacterial solute-binding protein 2 family.</text>
</comment>
<dbReference type="PANTHER" id="PTHR30036:SF7">
    <property type="entry name" value="ABC TRANSPORTER PERIPLASMIC-BINDING PROTEIN YPHF"/>
    <property type="match status" value="1"/>
</dbReference>
<proteinExistence type="inferred from homology"/>
<dbReference type="RefSeq" id="WP_073104663.1">
    <property type="nucleotide sequence ID" value="NZ_FQZY01000008.1"/>
</dbReference>
<dbReference type="PROSITE" id="PS51257">
    <property type="entry name" value="PROKAR_LIPOPROTEIN"/>
    <property type="match status" value="1"/>
</dbReference>
<dbReference type="SUPFAM" id="SSF53822">
    <property type="entry name" value="Periplasmic binding protein-like I"/>
    <property type="match status" value="1"/>
</dbReference>
<evidence type="ECO:0000256" key="4">
    <source>
        <dbReference type="SAM" id="SignalP"/>
    </source>
</evidence>
<dbReference type="EMBL" id="FQZY01000008">
    <property type="protein sequence ID" value="SHJ42370.1"/>
    <property type="molecule type" value="Genomic_DNA"/>
</dbReference>
<evidence type="ECO:0000256" key="1">
    <source>
        <dbReference type="ARBA" id="ARBA00004196"/>
    </source>
</evidence>
<dbReference type="STRING" id="1121950.SAMN02745243_00565"/>
<evidence type="ECO:0000256" key="2">
    <source>
        <dbReference type="ARBA" id="ARBA00007639"/>
    </source>
</evidence>
<dbReference type="GO" id="GO:0030246">
    <property type="term" value="F:carbohydrate binding"/>
    <property type="evidence" value="ECO:0007669"/>
    <property type="project" value="TreeGrafter"/>
</dbReference>
<evidence type="ECO:0000259" key="5">
    <source>
        <dbReference type="Pfam" id="PF13407"/>
    </source>
</evidence>
<protein>
    <submittedName>
        <fullName evidence="6">Ribose transport system substrate-binding protein</fullName>
    </submittedName>
</protein>
<evidence type="ECO:0000313" key="6">
    <source>
        <dbReference type="EMBL" id="SHJ42370.1"/>
    </source>
</evidence>
<keyword evidence="7" id="KW-1185">Reference proteome</keyword>
<dbReference type="InterPro" id="IPR025997">
    <property type="entry name" value="SBP_2_dom"/>
</dbReference>
<reference evidence="6 7" key="1">
    <citation type="submission" date="2016-11" db="EMBL/GenBank/DDBJ databases">
        <authorList>
            <person name="Jaros S."/>
            <person name="Januszkiewicz K."/>
            <person name="Wedrychowicz H."/>
        </authorList>
    </citation>
    <scope>NUCLEOTIDE SEQUENCE [LARGE SCALE GENOMIC DNA]</scope>
    <source>
        <strain evidence="6 7">DSM 15480</strain>
    </source>
</reference>
<feature type="chain" id="PRO_5038902503" evidence="4">
    <location>
        <begin position="27"/>
        <end position="367"/>
    </location>
</feature>
<comment type="subcellular location">
    <subcellularLocation>
        <location evidence="1">Cell envelope</location>
    </subcellularLocation>
</comment>
<gene>
    <name evidence="6" type="ORF">SAMN02745243_00565</name>
</gene>
<dbReference type="Pfam" id="PF13407">
    <property type="entry name" value="Peripla_BP_4"/>
    <property type="match status" value="1"/>
</dbReference>
<sequence length="367" mass="39687">MKKKIVSVLLAGAMVLAMVGCGSKDAASDGGSTSKETKTENTGSTEVANAAGLADTSYDTSYEPKKDTYKIYCTYKLVHAWYDAIEVGVKAAVEDFADQGVTIDYEWYAPVQADANDQVNSIETAVGQGYDMILVDVNQESLTEPAVKEAIDNGVKIGLFASADLPDSGRSFFVGNNDNYGDGEKIAKATYDKMIEDGKSQVAFLSGTIGATSHEARLKAFYDTAESADYKDKIEVVDDQRDDDMVENAITITEAWLQTYPELGGILCNNMSNPVGACQAVSDAGKGGDIVIGGMDHDLRTLNYLEDGTLYVACIQNCYDMGYKAIWEAVRCIDDEKPTEEITDVGSSLAYQEDAQTYIDMLFAESK</sequence>
<feature type="signal peptide" evidence="4">
    <location>
        <begin position="1"/>
        <end position="26"/>
    </location>
</feature>
<evidence type="ECO:0000313" key="7">
    <source>
        <dbReference type="Proteomes" id="UP000184301"/>
    </source>
</evidence>
<dbReference type="PANTHER" id="PTHR30036">
    <property type="entry name" value="D-XYLOSE-BINDING PERIPLASMIC PROTEIN"/>
    <property type="match status" value="1"/>
</dbReference>
<evidence type="ECO:0000256" key="3">
    <source>
        <dbReference type="SAM" id="MobiDB-lite"/>
    </source>
</evidence>
<dbReference type="AlphaFoldDB" id="A0A1M6J6S9"/>
<feature type="domain" description="Periplasmic binding protein" evidence="5">
    <location>
        <begin position="75"/>
        <end position="336"/>
    </location>
</feature>
<dbReference type="GO" id="GO:0030288">
    <property type="term" value="C:outer membrane-bounded periplasmic space"/>
    <property type="evidence" value="ECO:0007669"/>
    <property type="project" value="TreeGrafter"/>
</dbReference>
<feature type="compositionally biased region" description="Polar residues" evidence="3">
    <location>
        <begin position="30"/>
        <end position="47"/>
    </location>
</feature>
<dbReference type="Gene3D" id="3.40.50.2300">
    <property type="match status" value="2"/>
</dbReference>
<feature type="region of interest" description="Disordered" evidence="3">
    <location>
        <begin position="25"/>
        <end position="48"/>
    </location>
</feature>
<organism evidence="6 7">
    <name type="scientific">Hespellia stercorisuis DSM 15480</name>
    <dbReference type="NCBI Taxonomy" id="1121950"/>
    <lineage>
        <taxon>Bacteria</taxon>
        <taxon>Bacillati</taxon>
        <taxon>Bacillota</taxon>
        <taxon>Clostridia</taxon>
        <taxon>Lachnospirales</taxon>
        <taxon>Lachnospiraceae</taxon>
        <taxon>Hespellia</taxon>
    </lineage>
</organism>
<dbReference type="OrthoDB" id="9804917at2"/>
<dbReference type="Proteomes" id="UP000184301">
    <property type="component" value="Unassembled WGS sequence"/>
</dbReference>
<accession>A0A1M6J6S9</accession>
<dbReference type="InterPro" id="IPR028082">
    <property type="entry name" value="Peripla_BP_I"/>
</dbReference>
<name>A0A1M6J6S9_9FIRM</name>